<name>X1N294_9ZZZZ</name>
<sequence length="266" mass="29188">DIPTEAVVGGSGNSPYVCAKFETPDFNPLVDGTQIEPIPGEQKVVKFYVVIGDSNGVDDLSAAYIKVYHPDGTFKFQLDAIRPDWTVIPYDGLIDMDGDCTGEISVPVALDELEAQGRITYGFDPVRGVDMTLGMLKYDLEHGKQLLVELVGEMAFCQPPGDYRVEAIAVDQGGKAGILDNTFEYLSIIALRCDFLKISWGSVNVNHWNVLYGDEDMTTGTKPTVHNIGNDDVKIELHFTEMTGQNFGKKIIDFDASMLGGHIELE</sequence>
<reference evidence="1" key="1">
    <citation type="journal article" date="2014" name="Front. Microbiol.">
        <title>High frequency of phylogenetically diverse reductive dehalogenase-homologous genes in deep subseafloor sedimentary metagenomes.</title>
        <authorList>
            <person name="Kawai M."/>
            <person name="Futagami T."/>
            <person name="Toyoda A."/>
            <person name="Takaki Y."/>
            <person name="Nishi S."/>
            <person name="Hori S."/>
            <person name="Arai W."/>
            <person name="Tsubouchi T."/>
            <person name="Morono Y."/>
            <person name="Uchiyama I."/>
            <person name="Ito T."/>
            <person name="Fujiyama A."/>
            <person name="Inagaki F."/>
            <person name="Takami H."/>
        </authorList>
    </citation>
    <scope>NUCLEOTIDE SEQUENCE</scope>
    <source>
        <strain evidence="1">Expedition CK06-06</strain>
    </source>
</reference>
<dbReference type="EMBL" id="BARV01024840">
    <property type="protein sequence ID" value="GAI37708.1"/>
    <property type="molecule type" value="Genomic_DNA"/>
</dbReference>
<feature type="non-terminal residue" evidence="1">
    <location>
        <position position="1"/>
    </location>
</feature>
<evidence type="ECO:0000313" key="1">
    <source>
        <dbReference type="EMBL" id="GAI37708.1"/>
    </source>
</evidence>
<comment type="caution">
    <text evidence="1">The sequence shown here is derived from an EMBL/GenBank/DDBJ whole genome shotgun (WGS) entry which is preliminary data.</text>
</comment>
<feature type="non-terminal residue" evidence="1">
    <location>
        <position position="266"/>
    </location>
</feature>
<dbReference type="AlphaFoldDB" id="X1N294"/>
<protein>
    <submittedName>
        <fullName evidence="1">Uncharacterized protein</fullName>
    </submittedName>
</protein>
<organism evidence="1">
    <name type="scientific">marine sediment metagenome</name>
    <dbReference type="NCBI Taxonomy" id="412755"/>
    <lineage>
        <taxon>unclassified sequences</taxon>
        <taxon>metagenomes</taxon>
        <taxon>ecological metagenomes</taxon>
    </lineage>
</organism>
<accession>X1N294</accession>
<proteinExistence type="predicted"/>
<gene>
    <name evidence="1" type="ORF">S06H3_40463</name>
</gene>